<proteinExistence type="predicted"/>
<feature type="domain" description="ARB-07466-like C-terminal" evidence="3">
    <location>
        <begin position="180"/>
        <end position="287"/>
    </location>
</feature>
<gene>
    <name evidence="4" type="ORF">HKK74_15875</name>
</gene>
<evidence type="ECO:0000256" key="2">
    <source>
        <dbReference type="SAM" id="SignalP"/>
    </source>
</evidence>
<name>A0ABR7LQ41_9ACTN</name>
<dbReference type="Gene3D" id="6.10.250.3150">
    <property type="match status" value="1"/>
</dbReference>
<accession>A0ABR7LQ41</accession>
<protein>
    <recommendedName>
        <fullName evidence="3">ARB-07466-like C-terminal domain-containing protein</fullName>
    </recommendedName>
</protein>
<evidence type="ECO:0000259" key="3">
    <source>
        <dbReference type="Pfam" id="PF26571"/>
    </source>
</evidence>
<keyword evidence="5" id="KW-1185">Reference proteome</keyword>
<feature type="signal peptide" evidence="2">
    <location>
        <begin position="1"/>
        <end position="17"/>
    </location>
</feature>
<dbReference type="EMBL" id="JABVEC010000010">
    <property type="protein sequence ID" value="MBC6466969.1"/>
    <property type="molecule type" value="Genomic_DNA"/>
</dbReference>
<organism evidence="4 5">
    <name type="scientific">Actinomadura alba</name>
    <dbReference type="NCBI Taxonomy" id="406431"/>
    <lineage>
        <taxon>Bacteria</taxon>
        <taxon>Bacillati</taxon>
        <taxon>Actinomycetota</taxon>
        <taxon>Actinomycetes</taxon>
        <taxon>Streptosporangiales</taxon>
        <taxon>Thermomonosporaceae</taxon>
        <taxon>Actinomadura</taxon>
    </lineage>
</organism>
<evidence type="ECO:0000313" key="4">
    <source>
        <dbReference type="EMBL" id="MBC6466969.1"/>
    </source>
</evidence>
<keyword evidence="2" id="KW-0732">Signal</keyword>
<sequence length="295" mass="32046">MSAIGGVLLLLPTGAGATVPNAASPGDSAKVDRLTTQIKKLERQYRGELQELRDSRLAAKRALSKSDGLKTELAGARSLVAQIAASQYMTSGLEPSVVILTTNDPSTVLDGATMANHLSNNYSGRVKQIEALIGQEQRARKEAKDKVEKLERTIADLNRQKANVQKLINKYKPESPLVGASGLTGRTVNMRTTLDREFGPFPTIGCLRPGDPGEHGSGRACDFMESTGGSMPSAERQAHGDRVAQYAIQNASRLGIMYVIWKQRIYDMRSPGWKLMGNRGGITANHFDHVHISMF</sequence>
<dbReference type="Proteomes" id="UP000805614">
    <property type="component" value="Unassembled WGS sequence"/>
</dbReference>
<feature type="chain" id="PRO_5046618954" description="ARB-07466-like C-terminal domain-containing protein" evidence="2">
    <location>
        <begin position="18"/>
        <end position="295"/>
    </location>
</feature>
<feature type="coiled-coil region" evidence="1">
    <location>
        <begin position="31"/>
        <end position="58"/>
    </location>
</feature>
<keyword evidence="1" id="KW-0175">Coiled coil</keyword>
<dbReference type="Pfam" id="PF26571">
    <property type="entry name" value="VldE"/>
    <property type="match status" value="1"/>
</dbReference>
<dbReference type="InterPro" id="IPR058593">
    <property type="entry name" value="ARB_07466-like_C"/>
</dbReference>
<evidence type="ECO:0000313" key="5">
    <source>
        <dbReference type="Proteomes" id="UP000805614"/>
    </source>
</evidence>
<comment type="caution">
    <text evidence="4">The sequence shown here is derived from an EMBL/GenBank/DDBJ whole genome shotgun (WGS) entry which is preliminary data.</text>
</comment>
<reference evidence="4 5" key="1">
    <citation type="submission" date="2020-06" db="EMBL/GenBank/DDBJ databases">
        <title>Actinomadura xiongansis sp. nov., isolated from soil of Baiyangdian.</title>
        <authorList>
            <person name="Zhang X."/>
        </authorList>
    </citation>
    <scope>NUCLEOTIDE SEQUENCE [LARGE SCALE GENOMIC DNA]</scope>
    <source>
        <strain evidence="4 5">HBUM206468</strain>
    </source>
</reference>
<evidence type="ECO:0000256" key="1">
    <source>
        <dbReference type="SAM" id="Coils"/>
    </source>
</evidence>
<feature type="coiled-coil region" evidence="1">
    <location>
        <begin position="126"/>
        <end position="170"/>
    </location>
</feature>